<evidence type="ECO:0000256" key="2">
    <source>
        <dbReference type="SAM" id="Phobius"/>
    </source>
</evidence>
<feature type="transmembrane region" description="Helical" evidence="2">
    <location>
        <begin position="78"/>
        <end position="99"/>
    </location>
</feature>
<reference evidence="3 4" key="1">
    <citation type="submission" date="2014-11" db="EMBL/GenBank/DDBJ databases">
        <title>Genetic blueprint of the zoonotic pathogen Toxocara canis.</title>
        <authorList>
            <person name="Zhu X.-Q."/>
            <person name="Korhonen P.K."/>
            <person name="Cai H."/>
            <person name="Young N.D."/>
            <person name="Nejsum P."/>
            <person name="von Samson-Himmelstjerna G."/>
            <person name="Boag P.R."/>
            <person name="Tan P."/>
            <person name="Li Q."/>
            <person name="Min J."/>
            <person name="Yang Y."/>
            <person name="Wang X."/>
            <person name="Fang X."/>
            <person name="Hall R.S."/>
            <person name="Hofmann A."/>
            <person name="Sternberg P.W."/>
            <person name="Jex A.R."/>
            <person name="Gasser R.B."/>
        </authorList>
    </citation>
    <scope>NUCLEOTIDE SEQUENCE [LARGE SCALE GENOMIC DNA]</scope>
    <source>
        <strain evidence="3">PN_DK_2014</strain>
    </source>
</reference>
<evidence type="ECO:0000256" key="1">
    <source>
        <dbReference type="SAM" id="MobiDB-lite"/>
    </source>
</evidence>
<feature type="region of interest" description="Disordered" evidence="1">
    <location>
        <begin position="113"/>
        <end position="146"/>
    </location>
</feature>
<feature type="compositionally biased region" description="Polar residues" evidence="1">
    <location>
        <begin position="121"/>
        <end position="136"/>
    </location>
</feature>
<dbReference type="EMBL" id="JPKZ01001679">
    <property type="protein sequence ID" value="KHN80738.1"/>
    <property type="molecule type" value="Genomic_DNA"/>
</dbReference>
<gene>
    <name evidence="3" type="ORF">Tcan_16701</name>
</gene>
<organism evidence="3 4">
    <name type="scientific">Toxocara canis</name>
    <name type="common">Canine roundworm</name>
    <dbReference type="NCBI Taxonomy" id="6265"/>
    <lineage>
        <taxon>Eukaryota</taxon>
        <taxon>Metazoa</taxon>
        <taxon>Ecdysozoa</taxon>
        <taxon>Nematoda</taxon>
        <taxon>Chromadorea</taxon>
        <taxon>Rhabditida</taxon>
        <taxon>Spirurina</taxon>
        <taxon>Ascaridomorpha</taxon>
        <taxon>Ascaridoidea</taxon>
        <taxon>Toxocaridae</taxon>
        <taxon>Toxocara</taxon>
    </lineage>
</organism>
<dbReference type="AlphaFoldDB" id="A0A0B2VGU9"/>
<keyword evidence="2" id="KW-1133">Transmembrane helix</keyword>
<evidence type="ECO:0000313" key="3">
    <source>
        <dbReference type="EMBL" id="KHN80738.1"/>
    </source>
</evidence>
<keyword evidence="4" id="KW-1185">Reference proteome</keyword>
<sequence length="170" mass="18862">MILNNMTSGISAKTMEHKQEATEFSGDYNTLSNSWLVYVLIVLVTLTSFALVEVPSLRKWSGCERKTCMQVVAGAKNITLITTYVVTLAIYGITGFGHVTKVPIYKVHHDEEKNESVGELRQSNTNGPSRSNTSTRSHIKSDEKVVDRRASLPLSVIDVCPSRSESVTRR</sequence>
<proteinExistence type="predicted"/>
<accession>A0A0B2VGU9</accession>
<feature type="transmembrane region" description="Helical" evidence="2">
    <location>
        <begin position="35"/>
        <end position="57"/>
    </location>
</feature>
<dbReference type="Proteomes" id="UP000031036">
    <property type="component" value="Unassembled WGS sequence"/>
</dbReference>
<keyword evidence="2" id="KW-0472">Membrane</keyword>
<name>A0A0B2VGU9_TOXCA</name>
<protein>
    <submittedName>
        <fullName evidence="3">Uncharacterized protein</fullName>
    </submittedName>
</protein>
<comment type="caution">
    <text evidence="3">The sequence shown here is derived from an EMBL/GenBank/DDBJ whole genome shotgun (WGS) entry which is preliminary data.</text>
</comment>
<evidence type="ECO:0000313" key="4">
    <source>
        <dbReference type="Proteomes" id="UP000031036"/>
    </source>
</evidence>
<keyword evidence="2" id="KW-0812">Transmembrane</keyword>